<feature type="transmembrane region" description="Helical" evidence="1">
    <location>
        <begin position="20"/>
        <end position="42"/>
    </location>
</feature>
<name>A0A918RJV0_9GAMM</name>
<gene>
    <name evidence="2" type="ORF">GCM10008090_07330</name>
</gene>
<accession>A0A918RJV0</accession>
<dbReference type="Proteomes" id="UP000614811">
    <property type="component" value="Unassembled WGS sequence"/>
</dbReference>
<dbReference type="AlphaFoldDB" id="A0A918RJV0"/>
<proteinExistence type="predicted"/>
<organism evidence="2 3">
    <name type="scientific">Arenicella chitinivorans</name>
    <dbReference type="NCBI Taxonomy" id="1329800"/>
    <lineage>
        <taxon>Bacteria</taxon>
        <taxon>Pseudomonadati</taxon>
        <taxon>Pseudomonadota</taxon>
        <taxon>Gammaproteobacteria</taxon>
        <taxon>Arenicellales</taxon>
        <taxon>Arenicellaceae</taxon>
        <taxon>Arenicella</taxon>
    </lineage>
</organism>
<keyword evidence="3" id="KW-1185">Reference proteome</keyword>
<dbReference type="EMBL" id="BMXA01000001">
    <property type="protein sequence ID" value="GHA00824.1"/>
    <property type="molecule type" value="Genomic_DNA"/>
</dbReference>
<evidence type="ECO:0000313" key="2">
    <source>
        <dbReference type="EMBL" id="GHA00824.1"/>
    </source>
</evidence>
<evidence type="ECO:0000313" key="3">
    <source>
        <dbReference type="Proteomes" id="UP000614811"/>
    </source>
</evidence>
<dbReference type="Gene3D" id="3.30.310.170">
    <property type="entry name" value="Outer membrane protein assembly factor BamC"/>
    <property type="match status" value="1"/>
</dbReference>
<keyword evidence="1" id="KW-1133">Transmembrane helix</keyword>
<reference evidence="2" key="2">
    <citation type="submission" date="2020-09" db="EMBL/GenBank/DDBJ databases">
        <authorList>
            <person name="Sun Q."/>
            <person name="Kim S."/>
        </authorList>
    </citation>
    <scope>NUCLEOTIDE SEQUENCE</scope>
    <source>
        <strain evidence="2">KCTC 12711</strain>
    </source>
</reference>
<reference evidence="2" key="1">
    <citation type="journal article" date="2014" name="Int. J. Syst. Evol. Microbiol.">
        <title>Complete genome sequence of Corynebacterium casei LMG S-19264T (=DSM 44701T), isolated from a smear-ripened cheese.</title>
        <authorList>
            <consortium name="US DOE Joint Genome Institute (JGI-PGF)"/>
            <person name="Walter F."/>
            <person name="Albersmeier A."/>
            <person name="Kalinowski J."/>
            <person name="Ruckert C."/>
        </authorList>
    </citation>
    <scope>NUCLEOTIDE SEQUENCE</scope>
    <source>
        <strain evidence="2">KCTC 12711</strain>
    </source>
</reference>
<comment type="caution">
    <text evidence="2">The sequence shown here is derived from an EMBL/GenBank/DDBJ whole genome shotgun (WGS) entry which is preliminary data.</text>
</comment>
<keyword evidence="1" id="KW-0812">Transmembrane</keyword>
<protein>
    <submittedName>
        <fullName evidence="2">Uncharacterized protein</fullName>
    </submittedName>
</protein>
<sequence>MMNVIQQQNRHKTLALDAKASGLTLFSAARWIMLSLIAACLLTGCNNKRIIQTVDDSAEYQSARALPPLIKPSGSPASEPVLDDEPEMPEDVVITEPEEPAVAVQAAPVSEPVSQAPQRTLTARVVETRDGRSKLLIDAPLTEAWAYLAANLQKSDVTIFSRNETAGRFAIGCTDIPEQAVRVQKRGGWSIFTRDKTEPSEYCGLQTVEEKGQTAVTVLNRAGVVVPAESSNKIFARILNNL</sequence>
<dbReference type="RefSeq" id="WP_229794117.1">
    <property type="nucleotide sequence ID" value="NZ_BMXA01000001.1"/>
</dbReference>
<keyword evidence="1" id="KW-0472">Membrane</keyword>
<dbReference type="InterPro" id="IPR042268">
    <property type="entry name" value="BamC_C"/>
</dbReference>
<evidence type="ECO:0000256" key="1">
    <source>
        <dbReference type="SAM" id="Phobius"/>
    </source>
</evidence>